<keyword evidence="1" id="KW-0479">Metal-binding</keyword>
<dbReference type="Proteomes" id="UP000050898">
    <property type="component" value="Unassembled WGS sequence"/>
</dbReference>
<evidence type="ECO:0000256" key="1">
    <source>
        <dbReference type="ARBA" id="ARBA00022723"/>
    </source>
</evidence>
<evidence type="ECO:0000313" key="3">
    <source>
        <dbReference type="EMBL" id="KRN11217.1"/>
    </source>
</evidence>
<keyword evidence="4" id="KW-1185">Reference proteome</keyword>
<dbReference type="GO" id="GO:0046872">
    <property type="term" value="F:metal ion binding"/>
    <property type="evidence" value="ECO:0007669"/>
    <property type="project" value="UniProtKB-KW"/>
</dbReference>
<evidence type="ECO:0000313" key="4">
    <source>
        <dbReference type="Proteomes" id="UP000050898"/>
    </source>
</evidence>
<organism evidence="3 4">
    <name type="scientific">Liquorilactobacillus mali KCTC 3596 = DSM 20444</name>
    <dbReference type="NCBI Taxonomy" id="1046596"/>
    <lineage>
        <taxon>Bacteria</taxon>
        <taxon>Bacillati</taxon>
        <taxon>Bacillota</taxon>
        <taxon>Bacilli</taxon>
        <taxon>Lactobacillales</taxon>
        <taxon>Lactobacillaceae</taxon>
        <taxon>Liquorilactobacillus</taxon>
    </lineage>
</organism>
<dbReference type="OrthoDB" id="9887839at2"/>
<dbReference type="PATRIC" id="fig|1046596.6.peg.1303"/>
<evidence type="ECO:0000256" key="2">
    <source>
        <dbReference type="ARBA" id="ARBA00022842"/>
    </source>
</evidence>
<comment type="caution">
    <text evidence="3">The sequence shown here is derived from an EMBL/GenBank/DDBJ whole genome shotgun (WGS) entry which is preliminary data.</text>
</comment>
<reference evidence="3 4" key="1">
    <citation type="journal article" date="2015" name="Genome Announc.">
        <title>Expanding the biotechnology potential of lactobacilli through comparative genomics of 213 strains and associated genera.</title>
        <authorList>
            <person name="Sun Z."/>
            <person name="Harris H.M."/>
            <person name="McCann A."/>
            <person name="Guo C."/>
            <person name="Argimon S."/>
            <person name="Zhang W."/>
            <person name="Yang X."/>
            <person name="Jeffery I.B."/>
            <person name="Cooney J.C."/>
            <person name="Kagawa T.F."/>
            <person name="Liu W."/>
            <person name="Song Y."/>
            <person name="Salvetti E."/>
            <person name="Wrobel A."/>
            <person name="Rasinkangas P."/>
            <person name="Parkhill J."/>
            <person name="Rea M.C."/>
            <person name="O'Sullivan O."/>
            <person name="Ritari J."/>
            <person name="Douillard F.P."/>
            <person name="Paul Ross R."/>
            <person name="Yang R."/>
            <person name="Briner A.E."/>
            <person name="Felis G.E."/>
            <person name="de Vos W.M."/>
            <person name="Barrangou R."/>
            <person name="Klaenhammer T.R."/>
            <person name="Caufield P.W."/>
            <person name="Cui Y."/>
            <person name="Zhang H."/>
            <person name="O'Toole P.W."/>
        </authorList>
    </citation>
    <scope>NUCLEOTIDE SEQUENCE [LARGE SCALE GENOMIC DNA]</scope>
    <source>
        <strain evidence="3 4">DSM 20444</strain>
    </source>
</reference>
<accession>J1F0P0</accession>
<dbReference type="EMBL" id="AYYH01000003">
    <property type="protein sequence ID" value="KRN11217.1"/>
    <property type="molecule type" value="Genomic_DNA"/>
</dbReference>
<proteinExistence type="predicted"/>
<dbReference type="InterPro" id="IPR036849">
    <property type="entry name" value="Enolase-like_C_sf"/>
</dbReference>
<name>J1F0P0_9LACO</name>
<sequence>MISNFSKYLTTNDIAASHRYYNADIIKPEVELDGTFINVSEEKGLGYKVDFENLAKFTVEQKELV</sequence>
<dbReference type="SUPFAM" id="SSF51604">
    <property type="entry name" value="Enolase C-terminal domain-like"/>
    <property type="match status" value="1"/>
</dbReference>
<dbReference type="RefSeq" id="WP_003691304.1">
    <property type="nucleotide sequence ID" value="NZ_AKKT01000183.1"/>
</dbReference>
<gene>
    <name evidence="3" type="ORF">FD00_GL001219</name>
</gene>
<evidence type="ECO:0008006" key="5">
    <source>
        <dbReference type="Google" id="ProtNLM"/>
    </source>
</evidence>
<keyword evidence="2" id="KW-0460">Magnesium</keyword>
<dbReference type="AlphaFoldDB" id="J1F0P0"/>
<protein>
    <recommendedName>
        <fullName evidence="5">Enolase C-terminal domain-containing protein</fullName>
    </recommendedName>
</protein>
<dbReference type="GeneID" id="98315338"/>